<feature type="transmembrane region" description="Helical" evidence="9">
    <location>
        <begin position="56"/>
        <end position="77"/>
    </location>
</feature>
<protein>
    <recommendedName>
        <fullName evidence="2">histidine kinase</fullName>
        <ecNumber evidence="2">2.7.13.3</ecNumber>
    </recommendedName>
</protein>
<dbReference type="Proteomes" id="UP000546324">
    <property type="component" value="Unassembled WGS sequence"/>
</dbReference>
<keyword evidence="6 11" id="KW-0418">Kinase</keyword>
<dbReference type="InterPro" id="IPR050482">
    <property type="entry name" value="Sensor_HK_TwoCompSys"/>
</dbReference>
<dbReference type="EC" id="2.7.13.3" evidence="2"/>
<dbReference type="Gene3D" id="3.30.565.10">
    <property type="entry name" value="Histidine kinase-like ATPase, C-terminal domain"/>
    <property type="match status" value="1"/>
</dbReference>
<evidence type="ECO:0000313" key="12">
    <source>
        <dbReference type="Proteomes" id="UP000546324"/>
    </source>
</evidence>
<reference evidence="11 12" key="1">
    <citation type="submission" date="2020-08" db="EMBL/GenBank/DDBJ databases">
        <title>Sequencing the genomes of 1000 actinobacteria strains.</title>
        <authorList>
            <person name="Klenk H.-P."/>
        </authorList>
    </citation>
    <scope>NUCLEOTIDE SEQUENCE [LARGE SCALE GENOMIC DNA]</scope>
    <source>
        <strain evidence="11 12">DSM 43675</strain>
    </source>
</reference>
<dbReference type="EMBL" id="JACHMQ010000001">
    <property type="protein sequence ID" value="MBB6399781.1"/>
    <property type="molecule type" value="Genomic_DNA"/>
</dbReference>
<keyword evidence="9" id="KW-0472">Membrane</keyword>
<dbReference type="Gene3D" id="1.20.5.1930">
    <property type="match status" value="1"/>
</dbReference>
<dbReference type="InterPro" id="IPR011712">
    <property type="entry name" value="Sig_transdc_His_kin_sub3_dim/P"/>
</dbReference>
<dbReference type="SMART" id="SM00387">
    <property type="entry name" value="HATPase_c"/>
    <property type="match status" value="1"/>
</dbReference>
<keyword evidence="5" id="KW-0547">Nucleotide-binding</keyword>
<dbReference type="InterPro" id="IPR003594">
    <property type="entry name" value="HATPase_dom"/>
</dbReference>
<dbReference type="AlphaFoldDB" id="A0A7X0L2I8"/>
<evidence type="ECO:0000259" key="10">
    <source>
        <dbReference type="PROSITE" id="PS50109"/>
    </source>
</evidence>
<comment type="caution">
    <text evidence="11">The sequence shown here is derived from an EMBL/GenBank/DDBJ whole genome shotgun (WGS) entry which is preliminary data.</text>
</comment>
<dbReference type="GO" id="GO:0016020">
    <property type="term" value="C:membrane"/>
    <property type="evidence" value="ECO:0007669"/>
    <property type="project" value="InterPro"/>
</dbReference>
<evidence type="ECO:0000256" key="8">
    <source>
        <dbReference type="ARBA" id="ARBA00023012"/>
    </source>
</evidence>
<evidence type="ECO:0000256" key="7">
    <source>
        <dbReference type="ARBA" id="ARBA00022840"/>
    </source>
</evidence>
<name>A0A7X0L2I8_9ACTN</name>
<gene>
    <name evidence="11" type="ORF">BKA00_006695</name>
</gene>
<evidence type="ECO:0000256" key="5">
    <source>
        <dbReference type="ARBA" id="ARBA00022741"/>
    </source>
</evidence>
<keyword evidence="4" id="KW-0808">Transferase</keyword>
<keyword evidence="8" id="KW-0902">Two-component regulatory system</keyword>
<feature type="domain" description="Histidine kinase" evidence="10">
    <location>
        <begin position="211"/>
        <end position="404"/>
    </location>
</feature>
<accession>A0A7X0L2I8</accession>
<evidence type="ECO:0000313" key="11">
    <source>
        <dbReference type="EMBL" id="MBB6399781.1"/>
    </source>
</evidence>
<dbReference type="PANTHER" id="PTHR24421:SF10">
    <property type="entry name" value="NITRATE_NITRITE SENSOR PROTEIN NARQ"/>
    <property type="match status" value="1"/>
</dbReference>
<dbReference type="CDD" id="cd16917">
    <property type="entry name" value="HATPase_UhpB-NarQ-NarX-like"/>
    <property type="match status" value="1"/>
</dbReference>
<keyword evidence="9" id="KW-1133">Transmembrane helix</keyword>
<dbReference type="InterPro" id="IPR036890">
    <property type="entry name" value="HATPase_C_sf"/>
</dbReference>
<sequence length="413" mass="44735">MGDAPGSPGGARAAAWERPIQEELTEQVGGAFQLLLQIRMFITAVTLSLVPLEVEYLGVFLLVLMVALLSWLAGRYWRHVAPRLARHPLLFALDMAASFTVLGLGGTSGPYLLATVATAALAGLLYHWRGMLTVAGLQILCYYVTFAFTIDSLQTPTFQDVLGQPLCYPLAGFAGVALRRQLDANAEQEAARRLAEVKAAAAEERARLAREMHDSLAKTLRGIALAATGLRVWVDRDRDRALAEADRIATACQVASREARSLLSELRRDAVPRSLSQVVAEAARDWSDAAGVPVDCDIAPDIDLPLRVRHEAVAILSEALTNVERHAGAGSVRVRLDRGDGEVRLTVRDDGTGFRPPDLTTLAREGHYGLIGLHERAQRVGGVVKILSTRGEGTTVLVRLPIDERAHRLAEVS</sequence>
<dbReference type="GO" id="GO:0046983">
    <property type="term" value="F:protein dimerization activity"/>
    <property type="evidence" value="ECO:0007669"/>
    <property type="project" value="InterPro"/>
</dbReference>
<evidence type="ECO:0000256" key="4">
    <source>
        <dbReference type="ARBA" id="ARBA00022679"/>
    </source>
</evidence>
<keyword evidence="12" id="KW-1185">Reference proteome</keyword>
<dbReference type="Pfam" id="PF07730">
    <property type="entry name" value="HisKA_3"/>
    <property type="match status" value="1"/>
</dbReference>
<proteinExistence type="predicted"/>
<keyword evidence="9" id="KW-0812">Transmembrane</keyword>
<keyword evidence="7" id="KW-0067">ATP-binding</keyword>
<dbReference type="GO" id="GO:0005524">
    <property type="term" value="F:ATP binding"/>
    <property type="evidence" value="ECO:0007669"/>
    <property type="project" value="UniProtKB-KW"/>
</dbReference>
<dbReference type="RefSeq" id="WP_185031848.1">
    <property type="nucleotide sequence ID" value="NZ_JACHMQ010000001.1"/>
</dbReference>
<evidence type="ECO:0000256" key="2">
    <source>
        <dbReference type="ARBA" id="ARBA00012438"/>
    </source>
</evidence>
<comment type="catalytic activity">
    <reaction evidence="1">
        <text>ATP + protein L-histidine = ADP + protein N-phospho-L-histidine.</text>
        <dbReference type="EC" id="2.7.13.3"/>
    </reaction>
</comment>
<dbReference type="SUPFAM" id="SSF55874">
    <property type="entry name" value="ATPase domain of HSP90 chaperone/DNA topoisomerase II/histidine kinase"/>
    <property type="match status" value="1"/>
</dbReference>
<keyword evidence="3" id="KW-0597">Phosphoprotein</keyword>
<dbReference type="InterPro" id="IPR005467">
    <property type="entry name" value="His_kinase_dom"/>
</dbReference>
<dbReference type="GO" id="GO:0000155">
    <property type="term" value="F:phosphorelay sensor kinase activity"/>
    <property type="evidence" value="ECO:0007669"/>
    <property type="project" value="InterPro"/>
</dbReference>
<evidence type="ECO:0000256" key="6">
    <source>
        <dbReference type="ARBA" id="ARBA00022777"/>
    </source>
</evidence>
<dbReference type="Pfam" id="PF02518">
    <property type="entry name" value="HATPase_c"/>
    <property type="match status" value="1"/>
</dbReference>
<dbReference type="PANTHER" id="PTHR24421">
    <property type="entry name" value="NITRATE/NITRITE SENSOR PROTEIN NARX-RELATED"/>
    <property type="match status" value="1"/>
</dbReference>
<dbReference type="PROSITE" id="PS50109">
    <property type="entry name" value="HIS_KIN"/>
    <property type="match status" value="1"/>
</dbReference>
<organism evidence="11 12">
    <name type="scientific">Actinomadura coerulea</name>
    <dbReference type="NCBI Taxonomy" id="46159"/>
    <lineage>
        <taxon>Bacteria</taxon>
        <taxon>Bacillati</taxon>
        <taxon>Actinomycetota</taxon>
        <taxon>Actinomycetes</taxon>
        <taxon>Streptosporangiales</taxon>
        <taxon>Thermomonosporaceae</taxon>
        <taxon>Actinomadura</taxon>
    </lineage>
</organism>
<evidence type="ECO:0000256" key="9">
    <source>
        <dbReference type="SAM" id="Phobius"/>
    </source>
</evidence>
<evidence type="ECO:0000256" key="3">
    <source>
        <dbReference type="ARBA" id="ARBA00022553"/>
    </source>
</evidence>
<evidence type="ECO:0000256" key="1">
    <source>
        <dbReference type="ARBA" id="ARBA00000085"/>
    </source>
</evidence>